<name>A0ABX1G8K9_9MICC</name>
<keyword evidence="2" id="KW-0812">Transmembrane</keyword>
<reference evidence="3 4" key="1">
    <citation type="submission" date="2020-04" db="EMBL/GenBank/DDBJ databases">
        <title>Paeniglutamicibacter sp. ANT13_2, a novel actinomycete isolated from sediment in Antarctica.</title>
        <authorList>
            <person name="Sakdapetsiri C."/>
            <person name="Pinyakong O."/>
        </authorList>
    </citation>
    <scope>NUCLEOTIDE SEQUENCE [LARGE SCALE GENOMIC DNA]</scope>
    <source>
        <strain evidence="3 4">ANT13_2</strain>
    </source>
</reference>
<dbReference type="RefSeq" id="WP_210149947.1">
    <property type="nucleotide sequence ID" value="NZ_JAAWVT010000012.1"/>
</dbReference>
<feature type="non-terminal residue" evidence="3">
    <location>
        <position position="1"/>
    </location>
</feature>
<evidence type="ECO:0000256" key="1">
    <source>
        <dbReference type="SAM" id="MobiDB-lite"/>
    </source>
</evidence>
<sequence length="95" mass="8731">VGVAGAAVVAVGAAVVGVAGAAVVAVGAAVVGVAGGAVVELVSSRPGEEVAVGEFAPRFETKGFVPVMAVSLNPDSETAGFDAVGGTSTGPVPAA</sequence>
<accession>A0ABX1G8K9</accession>
<comment type="caution">
    <text evidence="3">The sequence shown here is derived from an EMBL/GenBank/DDBJ whole genome shotgun (WGS) entry which is preliminary data.</text>
</comment>
<evidence type="ECO:0000313" key="4">
    <source>
        <dbReference type="Proteomes" id="UP000746595"/>
    </source>
</evidence>
<feature type="region of interest" description="Disordered" evidence="1">
    <location>
        <begin position="76"/>
        <end position="95"/>
    </location>
</feature>
<organism evidence="3 4">
    <name type="scientific">Paeniglutamicibacter terrestris</name>
    <dbReference type="NCBI Taxonomy" id="2723403"/>
    <lineage>
        <taxon>Bacteria</taxon>
        <taxon>Bacillati</taxon>
        <taxon>Actinomycetota</taxon>
        <taxon>Actinomycetes</taxon>
        <taxon>Micrococcales</taxon>
        <taxon>Micrococcaceae</taxon>
        <taxon>Paeniglutamicibacter</taxon>
    </lineage>
</organism>
<keyword evidence="2" id="KW-0472">Membrane</keyword>
<keyword evidence="4" id="KW-1185">Reference proteome</keyword>
<feature type="transmembrane region" description="Helical" evidence="2">
    <location>
        <begin position="6"/>
        <end position="39"/>
    </location>
</feature>
<protein>
    <submittedName>
        <fullName evidence="3">Uncharacterized protein</fullName>
    </submittedName>
</protein>
<gene>
    <name evidence="3" type="ORF">HED64_18000</name>
</gene>
<dbReference type="Proteomes" id="UP000746595">
    <property type="component" value="Unassembled WGS sequence"/>
</dbReference>
<keyword evidence="2" id="KW-1133">Transmembrane helix</keyword>
<proteinExistence type="predicted"/>
<dbReference type="EMBL" id="JAAWVT010000012">
    <property type="protein sequence ID" value="NKG22596.1"/>
    <property type="molecule type" value="Genomic_DNA"/>
</dbReference>
<evidence type="ECO:0000256" key="2">
    <source>
        <dbReference type="SAM" id="Phobius"/>
    </source>
</evidence>
<evidence type="ECO:0000313" key="3">
    <source>
        <dbReference type="EMBL" id="NKG22596.1"/>
    </source>
</evidence>